<feature type="transmembrane region" description="Helical" evidence="7">
    <location>
        <begin position="163"/>
        <end position="187"/>
    </location>
</feature>
<evidence type="ECO:0000256" key="3">
    <source>
        <dbReference type="ARBA" id="ARBA00022475"/>
    </source>
</evidence>
<feature type="transmembrane region" description="Helical" evidence="7">
    <location>
        <begin position="67"/>
        <end position="89"/>
    </location>
</feature>
<dbReference type="PANTHER" id="PTHR30106">
    <property type="entry name" value="INNER MEMBRANE PROTEIN YEIH-RELATED"/>
    <property type="match status" value="1"/>
</dbReference>
<keyword evidence="3" id="KW-1003">Cell membrane</keyword>
<evidence type="ECO:0000256" key="2">
    <source>
        <dbReference type="ARBA" id="ARBA00007977"/>
    </source>
</evidence>
<keyword evidence="4 7" id="KW-0812">Transmembrane</keyword>
<proteinExistence type="inferred from homology"/>
<keyword evidence="5 7" id="KW-1133">Transmembrane helix</keyword>
<evidence type="ECO:0000256" key="5">
    <source>
        <dbReference type="ARBA" id="ARBA00022989"/>
    </source>
</evidence>
<dbReference type="PANTHER" id="PTHR30106:SF2">
    <property type="entry name" value="UPF0324 INNER MEMBRANE PROTEIN YEIH"/>
    <property type="match status" value="1"/>
</dbReference>
<name>A0A6I4UZC8_9SPHN</name>
<feature type="transmembrane region" description="Helical" evidence="7">
    <location>
        <begin position="256"/>
        <end position="275"/>
    </location>
</feature>
<evidence type="ECO:0000256" key="7">
    <source>
        <dbReference type="SAM" id="Phobius"/>
    </source>
</evidence>
<dbReference type="Proteomes" id="UP000469159">
    <property type="component" value="Unassembled WGS sequence"/>
</dbReference>
<protein>
    <submittedName>
        <fullName evidence="8">Putative sulfate exporter family transporter</fullName>
    </submittedName>
</protein>
<evidence type="ECO:0000313" key="9">
    <source>
        <dbReference type="Proteomes" id="UP000469159"/>
    </source>
</evidence>
<gene>
    <name evidence="8" type="ORF">GRI75_13205</name>
</gene>
<comment type="caution">
    <text evidence="8">The sequence shown here is derived from an EMBL/GenBank/DDBJ whole genome shotgun (WGS) entry which is preliminary data.</text>
</comment>
<feature type="transmembrane region" description="Helical" evidence="7">
    <location>
        <begin position="42"/>
        <end position="60"/>
    </location>
</feature>
<feature type="transmembrane region" description="Helical" evidence="7">
    <location>
        <begin position="95"/>
        <end position="117"/>
    </location>
</feature>
<evidence type="ECO:0000256" key="6">
    <source>
        <dbReference type="ARBA" id="ARBA00023136"/>
    </source>
</evidence>
<sequence>MLAATIAAARAPVARISPALPGLALAVAIAAVARLCGALSPLPPVFSALVLGMVAARLVPPARLAQGIAVASQPVLRFGVALLGAAITFAEIGALGWMSVAVTLAALVVTLVAGTALCRRLGEARDAAIVSAAAVAICGASAALAVAAILGRGGARQEDTARTVAGITIAGTVALLAFPAVGSLLGLSDAAMGVFLGGSIHEVAQAAASGFAVSEEAGKTAAVVKMVRVACLGPIVLVLGAFACREPARPGARPPLVPAFLLGFAALAALSSTGLIPPLAREAAVTISQWCLLVAIAALGMRTSFAGLLARGPRPLLAIAVNSLLLAALMACGVLFIVGH</sequence>
<organism evidence="8 9">
    <name type="scientific">Croceibacterium soli</name>
    <dbReference type="NCBI Taxonomy" id="1739690"/>
    <lineage>
        <taxon>Bacteria</taxon>
        <taxon>Pseudomonadati</taxon>
        <taxon>Pseudomonadota</taxon>
        <taxon>Alphaproteobacteria</taxon>
        <taxon>Sphingomonadales</taxon>
        <taxon>Erythrobacteraceae</taxon>
        <taxon>Croceibacterium</taxon>
    </lineage>
</organism>
<accession>A0A6I4UZC8</accession>
<keyword evidence="6 7" id="KW-0472">Membrane</keyword>
<keyword evidence="9" id="KW-1185">Reference proteome</keyword>
<feature type="transmembrane region" description="Helical" evidence="7">
    <location>
        <begin position="316"/>
        <end position="338"/>
    </location>
</feature>
<dbReference type="Pfam" id="PF03601">
    <property type="entry name" value="Cons_hypoth698"/>
    <property type="match status" value="1"/>
</dbReference>
<dbReference type="EMBL" id="WTYK01000008">
    <property type="protein sequence ID" value="MXP42597.1"/>
    <property type="molecule type" value="Genomic_DNA"/>
</dbReference>
<dbReference type="GO" id="GO:0005886">
    <property type="term" value="C:plasma membrane"/>
    <property type="evidence" value="ECO:0007669"/>
    <property type="project" value="UniProtKB-SubCell"/>
</dbReference>
<feature type="transmembrane region" description="Helical" evidence="7">
    <location>
        <begin position="226"/>
        <end position="244"/>
    </location>
</feature>
<dbReference type="AlphaFoldDB" id="A0A6I4UZC8"/>
<evidence type="ECO:0000256" key="1">
    <source>
        <dbReference type="ARBA" id="ARBA00004651"/>
    </source>
</evidence>
<feature type="transmembrane region" description="Helical" evidence="7">
    <location>
        <begin position="129"/>
        <end position="151"/>
    </location>
</feature>
<dbReference type="RefSeq" id="WP_160747444.1">
    <property type="nucleotide sequence ID" value="NZ_WTYK01000008.1"/>
</dbReference>
<comment type="subcellular location">
    <subcellularLocation>
        <location evidence="1">Cell membrane</location>
        <topology evidence="1">Multi-pass membrane protein</topology>
    </subcellularLocation>
</comment>
<dbReference type="OrthoDB" id="5393513at2"/>
<dbReference type="InterPro" id="IPR018383">
    <property type="entry name" value="UPF0324_pro"/>
</dbReference>
<feature type="transmembrane region" description="Helical" evidence="7">
    <location>
        <begin position="287"/>
        <end position="309"/>
    </location>
</feature>
<reference evidence="8 9" key="1">
    <citation type="submission" date="2019-12" db="EMBL/GenBank/DDBJ databases">
        <title>Genomic-based taxomic classification of the family Erythrobacteraceae.</title>
        <authorList>
            <person name="Xu L."/>
        </authorList>
    </citation>
    <scope>NUCLEOTIDE SEQUENCE [LARGE SCALE GENOMIC DNA]</scope>
    <source>
        <strain evidence="8 9">MCCC 1K02066</strain>
    </source>
</reference>
<evidence type="ECO:0000256" key="4">
    <source>
        <dbReference type="ARBA" id="ARBA00022692"/>
    </source>
</evidence>
<comment type="similarity">
    <text evidence="2">Belongs to the UPF0324 family.</text>
</comment>
<evidence type="ECO:0000313" key="8">
    <source>
        <dbReference type="EMBL" id="MXP42597.1"/>
    </source>
</evidence>